<reference evidence="1 2" key="1">
    <citation type="submission" date="2018-06" db="EMBL/GenBank/DDBJ databases">
        <authorList>
            <consortium name="Pathogen Informatics"/>
            <person name="Doyle S."/>
        </authorList>
    </citation>
    <scope>NUCLEOTIDE SEQUENCE [LARGE SCALE GENOMIC DNA]</scope>
    <source>
        <strain evidence="1 2">NCTC8297</strain>
    </source>
</reference>
<accession>A0A379TG44</accession>
<name>A0A379TG44_SALER</name>
<dbReference type="Proteomes" id="UP000254741">
    <property type="component" value="Unassembled WGS sequence"/>
</dbReference>
<protein>
    <submittedName>
        <fullName evidence="1">Uncharacterized protein</fullName>
    </submittedName>
</protein>
<proteinExistence type="predicted"/>
<evidence type="ECO:0000313" key="1">
    <source>
        <dbReference type="EMBL" id="SUG49421.1"/>
    </source>
</evidence>
<gene>
    <name evidence="1" type="ORF">NCTC8297_04759</name>
</gene>
<dbReference type="EMBL" id="UGXG01000002">
    <property type="protein sequence ID" value="SUG49421.1"/>
    <property type="molecule type" value="Genomic_DNA"/>
</dbReference>
<organism evidence="1 2">
    <name type="scientific">Salmonella enterica subsp. arizonae</name>
    <dbReference type="NCBI Taxonomy" id="59203"/>
    <lineage>
        <taxon>Bacteria</taxon>
        <taxon>Pseudomonadati</taxon>
        <taxon>Pseudomonadota</taxon>
        <taxon>Gammaproteobacteria</taxon>
        <taxon>Enterobacterales</taxon>
        <taxon>Enterobacteriaceae</taxon>
        <taxon>Salmonella</taxon>
    </lineage>
</organism>
<sequence length="80" mass="8641">MAALLELRHSRLALVIARYRRLPADNAGGMESLRDGTIGIGYGVAPAGIMLPTHRFGRAGFAPDIRLKLLTLMLILSPLC</sequence>
<evidence type="ECO:0000313" key="2">
    <source>
        <dbReference type="Proteomes" id="UP000254741"/>
    </source>
</evidence>
<dbReference type="AlphaFoldDB" id="A0A379TG44"/>